<sequence length="122" mass="13592">MNNSNLKKFIILLISVSLISFIILNYTKYSISFKTNKTNKTDKTNIMAEGKGYIVTLKEDATDGEVNSIKDKVKELGGKITNEFSLIKGFSVHLPDIISAESLGKHSDKIANVEEDKEVHTQ</sequence>
<dbReference type="Gene3D" id="3.30.70.80">
    <property type="entry name" value="Peptidase S8 propeptide/proteinase inhibitor I9"/>
    <property type="match status" value="1"/>
</dbReference>
<evidence type="ECO:0008006" key="9">
    <source>
        <dbReference type="Google" id="ProtNLM"/>
    </source>
</evidence>
<dbReference type="EMBL" id="CANTUO010000004">
    <property type="protein sequence ID" value="CAI5759343.1"/>
    <property type="molecule type" value="Genomic_DNA"/>
</dbReference>
<keyword evidence="8" id="KW-1185">Reference proteome</keyword>
<evidence type="ECO:0000256" key="2">
    <source>
        <dbReference type="ARBA" id="ARBA00022900"/>
    </source>
</evidence>
<dbReference type="SUPFAM" id="SSF54897">
    <property type="entry name" value="Protease propeptides/inhibitors"/>
    <property type="match status" value="1"/>
</dbReference>
<dbReference type="PANTHER" id="PTHR28288:SF2">
    <property type="entry name" value="PROTEASE B INHIBITOR 2"/>
    <property type="match status" value="1"/>
</dbReference>
<reference evidence="7" key="1">
    <citation type="submission" date="2022-12" db="EMBL/GenBank/DDBJ databases">
        <authorList>
            <person name="Brejova B."/>
        </authorList>
    </citation>
    <scope>NUCLEOTIDE SEQUENCE</scope>
</reference>
<keyword evidence="1" id="KW-0646">Protease inhibitor</keyword>
<dbReference type="GO" id="GO:0042144">
    <property type="term" value="P:vacuole fusion, non-autophagic"/>
    <property type="evidence" value="ECO:0007669"/>
    <property type="project" value="TreeGrafter"/>
</dbReference>
<dbReference type="InterPro" id="IPR052471">
    <property type="entry name" value="PBI_I9"/>
</dbReference>
<dbReference type="InterPro" id="IPR037045">
    <property type="entry name" value="S8pro/Inhibitor_I9_sf"/>
</dbReference>
<dbReference type="Proteomes" id="UP001152885">
    <property type="component" value="Unassembled WGS sequence"/>
</dbReference>
<evidence type="ECO:0000256" key="4">
    <source>
        <dbReference type="ARBA" id="ARBA00054668"/>
    </source>
</evidence>
<evidence type="ECO:0000256" key="3">
    <source>
        <dbReference type="ARBA" id="ARBA00038069"/>
    </source>
</evidence>
<keyword evidence="2" id="KW-0722">Serine protease inhibitor</keyword>
<evidence type="ECO:0000313" key="7">
    <source>
        <dbReference type="EMBL" id="CAI5759343.1"/>
    </source>
</evidence>
<comment type="caution">
    <text evidence="7">The sequence shown here is derived from an EMBL/GenBank/DDBJ whole genome shotgun (WGS) entry which is preliminary data.</text>
</comment>
<accession>A0A9W4TZS6</accession>
<evidence type="ECO:0000256" key="5">
    <source>
        <dbReference type="ARBA" id="ARBA00062658"/>
    </source>
</evidence>
<comment type="function">
    <text evidence="4">Cytosolic inhibitor of vacuolar proteinase B (yscB), probably regulating protease B activity during limited proteolysis. PBI2 is a component of the LMA1 complex, which is involved in the facilitation of vesicle fusion such as homotypic vacuole and ER-derived COPII vesicle fusion with the Golgi.</text>
</comment>
<dbReference type="PANTHER" id="PTHR28288">
    <property type="entry name" value="PROTEASE B INHIBITOR 2"/>
    <property type="match status" value="1"/>
</dbReference>
<dbReference type="OrthoDB" id="5518345at2759"/>
<organism evidence="7 8">
    <name type="scientific">Candida verbasci</name>
    <dbReference type="NCBI Taxonomy" id="1227364"/>
    <lineage>
        <taxon>Eukaryota</taxon>
        <taxon>Fungi</taxon>
        <taxon>Dikarya</taxon>
        <taxon>Ascomycota</taxon>
        <taxon>Saccharomycotina</taxon>
        <taxon>Pichiomycetes</taxon>
        <taxon>Debaryomycetaceae</taxon>
        <taxon>Candida/Lodderomyces clade</taxon>
        <taxon>Candida</taxon>
    </lineage>
</organism>
<gene>
    <name evidence="7" type="ORF">CANVERA_P3853</name>
</gene>
<proteinExistence type="inferred from homology"/>
<evidence type="ECO:0000256" key="6">
    <source>
        <dbReference type="SAM" id="Phobius"/>
    </source>
</evidence>
<feature type="transmembrane region" description="Helical" evidence="6">
    <location>
        <begin position="6"/>
        <end position="27"/>
    </location>
</feature>
<keyword evidence="6" id="KW-0812">Transmembrane</keyword>
<evidence type="ECO:0000256" key="1">
    <source>
        <dbReference type="ARBA" id="ARBA00022690"/>
    </source>
</evidence>
<dbReference type="FunFam" id="3.30.70.80:FF:000005">
    <property type="entry name" value="Proteinase inhibitor I2B"/>
    <property type="match status" value="1"/>
</dbReference>
<protein>
    <recommendedName>
        <fullName evidence="9">Inhibitor I9 domain-containing protein</fullName>
    </recommendedName>
</protein>
<comment type="subunit">
    <text evidence="5">Part of the heterodimeric LMA1 complex together with the thioredoxin II/TRX2. LMA1 binds to the ATPase SEC18.</text>
</comment>
<keyword evidence="6" id="KW-0472">Membrane</keyword>
<comment type="similarity">
    <text evidence="3">Belongs to the protease inhibitor I9 family.</text>
</comment>
<dbReference type="GO" id="GO:0004867">
    <property type="term" value="F:serine-type endopeptidase inhibitor activity"/>
    <property type="evidence" value="ECO:0007669"/>
    <property type="project" value="UniProtKB-KW"/>
</dbReference>
<evidence type="ECO:0000313" key="8">
    <source>
        <dbReference type="Proteomes" id="UP001152885"/>
    </source>
</evidence>
<dbReference type="AlphaFoldDB" id="A0A9W4TZS6"/>
<name>A0A9W4TZS6_9ASCO</name>
<keyword evidence="6" id="KW-1133">Transmembrane helix</keyword>